<protein>
    <submittedName>
        <fullName evidence="4">Antitoxin VapB</fullName>
    </submittedName>
</protein>
<dbReference type="OrthoDB" id="5298361at2"/>
<dbReference type="PANTHER" id="PTHR37550:SF1">
    <property type="entry name" value="SSL1300 PROTEIN"/>
    <property type="match status" value="1"/>
</dbReference>
<accession>A0A4R1KXD6</accession>
<organism evidence="4 5">
    <name type="scientific">Lonepinella koalarum</name>
    <dbReference type="NCBI Taxonomy" id="53417"/>
    <lineage>
        <taxon>Bacteria</taxon>
        <taxon>Pseudomonadati</taxon>
        <taxon>Pseudomonadota</taxon>
        <taxon>Gammaproteobacteria</taxon>
        <taxon>Pasteurellales</taxon>
        <taxon>Pasteurellaceae</taxon>
        <taxon>Lonepinella</taxon>
    </lineage>
</organism>
<proteinExistence type="inferred from homology"/>
<sequence length="83" mass="9591">MTTAKLFWTGNSQALRLPKAFRFNSKEVSIRKQGQKVILEPIVNDWSWLDELAEMGKLDESFVQAIEEGRLSTAQERDWGSFE</sequence>
<evidence type="ECO:0000313" key="5">
    <source>
        <dbReference type="Proteomes" id="UP000295496"/>
    </source>
</evidence>
<evidence type="ECO:0000259" key="3">
    <source>
        <dbReference type="Pfam" id="PF04014"/>
    </source>
</evidence>
<feature type="domain" description="SpoVT-AbrB" evidence="3">
    <location>
        <begin position="7"/>
        <end position="46"/>
    </location>
</feature>
<dbReference type="RefSeq" id="WP_132301586.1">
    <property type="nucleotide sequence ID" value="NZ_CP170642.1"/>
</dbReference>
<dbReference type="Proteomes" id="UP000295496">
    <property type="component" value="Unassembled WGS sequence"/>
</dbReference>
<keyword evidence="2" id="KW-1277">Toxin-antitoxin system</keyword>
<dbReference type="EMBL" id="SMGJ01000003">
    <property type="protein sequence ID" value="TCK70018.1"/>
    <property type="molecule type" value="Genomic_DNA"/>
</dbReference>
<dbReference type="PANTHER" id="PTHR37550">
    <property type="entry name" value="ANTITOXIN VAPB1"/>
    <property type="match status" value="1"/>
</dbReference>
<gene>
    <name evidence="4" type="ORF">EV692_1241</name>
</gene>
<dbReference type="SUPFAM" id="SSF89447">
    <property type="entry name" value="AbrB/MazE/MraZ-like"/>
    <property type="match status" value="1"/>
</dbReference>
<dbReference type="Pfam" id="PF04014">
    <property type="entry name" value="MazE_antitoxin"/>
    <property type="match status" value="1"/>
</dbReference>
<dbReference type="InterPro" id="IPR051734">
    <property type="entry name" value="VapB_TA_antitoxins"/>
</dbReference>
<name>A0A4R1KXD6_9PAST</name>
<reference evidence="4 5" key="1">
    <citation type="submission" date="2019-03" db="EMBL/GenBank/DDBJ databases">
        <title>Genomic Encyclopedia of Type Strains, Phase IV (KMG-IV): sequencing the most valuable type-strain genomes for metagenomic binning, comparative biology and taxonomic classification.</title>
        <authorList>
            <person name="Goeker M."/>
        </authorList>
    </citation>
    <scope>NUCLEOTIDE SEQUENCE [LARGE SCALE GENOMIC DNA]</scope>
    <source>
        <strain evidence="4 5">DSM 10053</strain>
    </source>
</reference>
<evidence type="ECO:0000256" key="2">
    <source>
        <dbReference type="ARBA" id="ARBA00022649"/>
    </source>
</evidence>
<evidence type="ECO:0000256" key="1">
    <source>
        <dbReference type="ARBA" id="ARBA00007924"/>
    </source>
</evidence>
<keyword evidence="5" id="KW-1185">Reference proteome</keyword>
<comment type="similarity">
    <text evidence="1">Belongs to the VapB family.</text>
</comment>
<evidence type="ECO:0000313" key="4">
    <source>
        <dbReference type="EMBL" id="TCK70018.1"/>
    </source>
</evidence>
<dbReference type="InterPro" id="IPR037914">
    <property type="entry name" value="SpoVT-AbrB_sf"/>
</dbReference>
<dbReference type="AlphaFoldDB" id="A0A4R1KXD6"/>
<comment type="caution">
    <text evidence="4">The sequence shown here is derived from an EMBL/GenBank/DDBJ whole genome shotgun (WGS) entry which is preliminary data.</text>
</comment>
<dbReference type="InterPro" id="IPR007159">
    <property type="entry name" value="SpoVT-AbrB_dom"/>
</dbReference>
<dbReference type="Gene3D" id="2.10.260.10">
    <property type="match status" value="1"/>
</dbReference>
<dbReference type="GO" id="GO:0003677">
    <property type="term" value="F:DNA binding"/>
    <property type="evidence" value="ECO:0007669"/>
    <property type="project" value="InterPro"/>
</dbReference>